<organism evidence="2 3">
    <name type="scientific">Parasutterella muris</name>
    <dbReference type="NCBI Taxonomy" id="2565572"/>
    <lineage>
        <taxon>Bacteria</taxon>
        <taxon>Pseudomonadati</taxon>
        <taxon>Pseudomonadota</taxon>
        <taxon>Betaproteobacteria</taxon>
        <taxon>Burkholderiales</taxon>
        <taxon>Sutterellaceae</taxon>
        <taxon>Parasutterella</taxon>
    </lineage>
</organism>
<feature type="compositionally biased region" description="Basic and acidic residues" evidence="1">
    <location>
        <begin position="154"/>
        <end position="172"/>
    </location>
</feature>
<sequence length="191" mass="21422">MEKLNHQRIVMAVRWSPQQPLRNVMQKGALYRQFENMRAAKKIAAVIAPMCDDLRLGVPIEPNMIRVSVKRVRIEDADPYALNYETDALSQVREEVRAEVSLPSNAMITKFKQILPTLQNYMAMRGLGAVKLAAALDVSPPPPKPFLHTEMHPRLSGKEAAEGAKELAERLPESSPLKAEMERLAASLKNK</sequence>
<dbReference type="RefSeq" id="WP_160334616.1">
    <property type="nucleotide sequence ID" value="NZ_WSRP01000006.1"/>
</dbReference>
<reference evidence="2 3" key="1">
    <citation type="submission" date="2019-12" db="EMBL/GenBank/DDBJ databases">
        <title>Microbes associate with the intestines of laboratory mice.</title>
        <authorList>
            <person name="Navarre W."/>
            <person name="Wong E."/>
        </authorList>
    </citation>
    <scope>NUCLEOTIDE SEQUENCE [LARGE SCALE GENOMIC DNA]</scope>
    <source>
        <strain evidence="2 3">NM82_D38</strain>
    </source>
</reference>
<protein>
    <submittedName>
        <fullName evidence="2">Orotate phosphoribosyltransferase</fullName>
    </submittedName>
</protein>
<evidence type="ECO:0000313" key="3">
    <source>
        <dbReference type="Proteomes" id="UP000472580"/>
    </source>
</evidence>
<keyword evidence="3" id="KW-1185">Reference proteome</keyword>
<evidence type="ECO:0000313" key="2">
    <source>
        <dbReference type="EMBL" id="MVX56186.1"/>
    </source>
</evidence>
<accession>A0A6L6YF10</accession>
<dbReference type="GO" id="GO:0016757">
    <property type="term" value="F:glycosyltransferase activity"/>
    <property type="evidence" value="ECO:0007669"/>
    <property type="project" value="UniProtKB-KW"/>
</dbReference>
<feature type="region of interest" description="Disordered" evidence="1">
    <location>
        <begin position="154"/>
        <end position="191"/>
    </location>
</feature>
<keyword evidence="2" id="KW-0328">Glycosyltransferase</keyword>
<dbReference type="EMBL" id="WSRP01000006">
    <property type="protein sequence ID" value="MVX56186.1"/>
    <property type="molecule type" value="Genomic_DNA"/>
</dbReference>
<dbReference type="Proteomes" id="UP000472580">
    <property type="component" value="Unassembled WGS sequence"/>
</dbReference>
<keyword evidence="2" id="KW-0808">Transferase</keyword>
<proteinExistence type="predicted"/>
<name>A0A6L6YF10_9BURK</name>
<gene>
    <name evidence="2" type="ORF">E5987_03060</name>
</gene>
<comment type="caution">
    <text evidence="2">The sequence shown here is derived from an EMBL/GenBank/DDBJ whole genome shotgun (WGS) entry which is preliminary data.</text>
</comment>
<evidence type="ECO:0000256" key="1">
    <source>
        <dbReference type="SAM" id="MobiDB-lite"/>
    </source>
</evidence>
<dbReference type="AlphaFoldDB" id="A0A6L6YF10"/>